<dbReference type="EMBL" id="CAJVPW010011659">
    <property type="protein sequence ID" value="CAG8627823.1"/>
    <property type="molecule type" value="Genomic_DNA"/>
</dbReference>
<accession>A0ACA9N5U2</accession>
<protein>
    <submittedName>
        <fullName evidence="1">17370_t:CDS:1</fullName>
    </submittedName>
</protein>
<gene>
    <name evidence="1" type="ORF">SPELUC_LOCUS8112</name>
</gene>
<comment type="caution">
    <text evidence="1">The sequence shown here is derived from an EMBL/GenBank/DDBJ whole genome shotgun (WGS) entry which is preliminary data.</text>
</comment>
<dbReference type="Proteomes" id="UP000789366">
    <property type="component" value="Unassembled WGS sequence"/>
</dbReference>
<evidence type="ECO:0000313" key="2">
    <source>
        <dbReference type="Proteomes" id="UP000789366"/>
    </source>
</evidence>
<keyword evidence="2" id="KW-1185">Reference proteome</keyword>
<reference evidence="1" key="1">
    <citation type="submission" date="2021-06" db="EMBL/GenBank/DDBJ databases">
        <authorList>
            <person name="Kallberg Y."/>
            <person name="Tangrot J."/>
            <person name="Rosling A."/>
        </authorList>
    </citation>
    <scope>NUCLEOTIDE SEQUENCE</scope>
    <source>
        <strain evidence="1">28 12/20/2015</strain>
    </source>
</reference>
<name>A0ACA9N5U2_9GLOM</name>
<evidence type="ECO:0000313" key="1">
    <source>
        <dbReference type="EMBL" id="CAG8627823.1"/>
    </source>
</evidence>
<sequence>MRLKEEWELARKNLINRESLMLENIAAASLTQQIKIALQKFFKVIKIDGKEGSHELINIEDKELKDLKTERHENYINFLTRINYLIKLEKRIGVWFAILMSLLVVVLAIITIFVSVSPVDIHFPNLTPIALFYLLMKRIYVVTGNVNEIYFGKFRTENDDVTFFGTEIDAKPILKLAMILDKEVCKTYKKGDEHDETHGGEINNQETDDPNQKIANFLNKYKTKSDETEKILIRIIVLVV</sequence>
<proteinExistence type="predicted"/>
<organism evidence="1 2">
    <name type="scientific">Cetraspora pellucida</name>
    <dbReference type="NCBI Taxonomy" id="1433469"/>
    <lineage>
        <taxon>Eukaryota</taxon>
        <taxon>Fungi</taxon>
        <taxon>Fungi incertae sedis</taxon>
        <taxon>Mucoromycota</taxon>
        <taxon>Glomeromycotina</taxon>
        <taxon>Glomeromycetes</taxon>
        <taxon>Diversisporales</taxon>
        <taxon>Gigasporaceae</taxon>
        <taxon>Cetraspora</taxon>
    </lineage>
</organism>